<keyword evidence="5 9" id="KW-0547">Nucleotide-binding</keyword>
<sequence length="500" mass="51422">MSRGLLIAAPRSGSGKTTITLAVMRALSRRGLAVQGAKCGPDYIDPAFHAAATGRPSFNLDSFAMPPALLDDLVAGHVAADLVIAEGSMGLFDGVTGGEGATGASADIAARFGWPVVLVLDVSGQAQSAAATALGFRSYDPRVTIAGVILNNVASERHRRLAADGMARIGLPVLGVVMRRKEIILPERHLGLVQAGETADLAARLDALADLAEASIDLDALLRAAREAQSAGDERERQAPSPRFAAGRVGVGGSGATIDSRPIQAGTPPTPSPSPPQGGGRGTAPSPSSPSPSSPGLPSLRLPPPGRRIALAQDAAFSFVYPHVLDGWRQAGAEIVPFSPLEDEPPADDCDACWLPGGYPELHAGRLAGNARFLDGLRGFAASRLVHGECGGYMVLGEALEDAEGVTHAMAGLLPVVTSFARRRLHLGYRIATLACDSVLGSAGAVLVGHEFHYASVTAGAPGEVDCLAQVRDAHGTDIGPVGHVRGRVSGTFFHAVAPR</sequence>
<dbReference type="EMBL" id="JACIEN010000006">
    <property type="protein sequence ID" value="MBB4019244.1"/>
    <property type="molecule type" value="Genomic_DNA"/>
</dbReference>
<dbReference type="HAMAP" id="MF_00027">
    <property type="entry name" value="CobB_CbiA"/>
    <property type="match status" value="1"/>
</dbReference>
<feature type="domain" description="CobQ/CobB/MinD/ParA nucleotide binding" evidence="11">
    <location>
        <begin position="6"/>
        <end position="190"/>
    </location>
</feature>
<feature type="region of interest" description="Disordered" evidence="10">
    <location>
        <begin position="229"/>
        <end position="305"/>
    </location>
</feature>
<dbReference type="GO" id="GO:0042242">
    <property type="term" value="F:cobyrinic acid a,c-diamide synthase activity"/>
    <property type="evidence" value="ECO:0007669"/>
    <property type="project" value="InterPro"/>
</dbReference>
<keyword evidence="8 9" id="KW-0315">Glutamine amidotransferase</keyword>
<comment type="function">
    <text evidence="9">Catalyzes the ATP-dependent amidation of the two carboxylate groups at positions a and c of hydrogenobyrinate, using either L-glutamine or ammonia as the nitrogen source.</text>
</comment>
<dbReference type="RefSeq" id="WP_183317985.1">
    <property type="nucleotide sequence ID" value="NZ_JACIEN010000006.1"/>
</dbReference>
<dbReference type="InterPro" id="IPR004484">
    <property type="entry name" value="CbiA/CobB_synth"/>
</dbReference>
<dbReference type="Pfam" id="PF07685">
    <property type="entry name" value="GATase_3"/>
    <property type="match status" value="1"/>
</dbReference>
<evidence type="ECO:0000313" key="14">
    <source>
        <dbReference type="Proteomes" id="UP000577362"/>
    </source>
</evidence>
<dbReference type="UniPathway" id="UPA00148">
    <property type="reaction ID" value="UER00220"/>
</dbReference>
<dbReference type="PANTHER" id="PTHR43873:SF1">
    <property type="entry name" value="COBYRINATE A,C-DIAMIDE SYNTHASE"/>
    <property type="match status" value="1"/>
</dbReference>
<dbReference type="Gene3D" id="3.40.50.880">
    <property type="match status" value="1"/>
</dbReference>
<dbReference type="EC" id="6.3.5.9" evidence="9"/>
<comment type="caution">
    <text evidence="13">The sequence shown here is derived from an EMBL/GenBank/DDBJ whole genome shotgun (WGS) entry which is preliminary data.</text>
</comment>
<evidence type="ECO:0000259" key="11">
    <source>
        <dbReference type="Pfam" id="PF01656"/>
    </source>
</evidence>
<dbReference type="Gene3D" id="3.40.50.300">
    <property type="entry name" value="P-loop containing nucleotide triphosphate hydrolases"/>
    <property type="match status" value="1"/>
</dbReference>
<comment type="catalytic activity">
    <reaction evidence="9">
        <text>hydrogenobyrinate + 2 L-glutamine + 2 ATP + 2 H2O = hydrogenobyrinate a,c-diamide + 2 L-glutamate + 2 ADP + 2 phosphate + 2 H(+)</text>
        <dbReference type="Rhea" id="RHEA:12544"/>
        <dbReference type="ChEBI" id="CHEBI:15377"/>
        <dbReference type="ChEBI" id="CHEBI:15378"/>
        <dbReference type="ChEBI" id="CHEBI:29985"/>
        <dbReference type="ChEBI" id="CHEBI:30616"/>
        <dbReference type="ChEBI" id="CHEBI:43474"/>
        <dbReference type="ChEBI" id="CHEBI:58359"/>
        <dbReference type="ChEBI" id="CHEBI:77873"/>
        <dbReference type="ChEBI" id="CHEBI:77874"/>
        <dbReference type="ChEBI" id="CHEBI:456216"/>
        <dbReference type="EC" id="6.3.5.9"/>
    </reaction>
</comment>
<dbReference type="Proteomes" id="UP000577362">
    <property type="component" value="Unassembled WGS sequence"/>
</dbReference>
<comment type="similarity">
    <text evidence="2">Belongs to the CobB/CobQ family. CobQ subfamily.</text>
</comment>
<dbReference type="PROSITE" id="PS51274">
    <property type="entry name" value="GATASE_COBBQ"/>
    <property type="match status" value="1"/>
</dbReference>
<comment type="cofactor">
    <cofactor evidence="1 9">
        <name>Mg(2+)</name>
        <dbReference type="ChEBI" id="CHEBI:18420"/>
    </cofactor>
</comment>
<proteinExistence type="inferred from homology"/>
<comment type="similarity">
    <text evidence="9">Belongs to the CobB/CbiA family.</text>
</comment>
<dbReference type="InterPro" id="IPR027417">
    <property type="entry name" value="P-loop_NTPase"/>
</dbReference>
<dbReference type="GO" id="GO:0005524">
    <property type="term" value="F:ATP binding"/>
    <property type="evidence" value="ECO:0007669"/>
    <property type="project" value="UniProtKB-UniRule"/>
</dbReference>
<keyword evidence="4 9" id="KW-0436">Ligase</keyword>
<evidence type="ECO:0000256" key="4">
    <source>
        <dbReference type="ARBA" id="ARBA00022598"/>
    </source>
</evidence>
<dbReference type="CDD" id="cd05388">
    <property type="entry name" value="CobB_N"/>
    <property type="match status" value="1"/>
</dbReference>
<evidence type="ECO:0000256" key="7">
    <source>
        <dbReference type="ARBA" id="ARBA00022842"/>
    </source>
</evidence>
<gene>
    <name evidence="9" type="primary">cobB</name>
    <name evidence="13" type="ORF">GGR16_004291</name>
</gene>
<dbReference type="Pfam" id="PF01656">
    <property type="entry name" value="CbiA"/>
    <property type="match status" value="1"/>
</dbReference>
<dbReference type="InterPro" id="IPR029062">
    <property type="entry name" value="Class_I_gatase-like"/>
</dbReference>
<dbReference type="InterPro" id="IPR011698">
    <property type="entry name" value="GATase_3"/>
</dbReference>
<evidence type="ECO:0000313" key="13">
    <source>
        <dbReference type="EMBL" id="MBB4019244.1"/>
    </source>
</evidence>
<evidence type="ECO:0000256" key="8">
    <source>
        <dbReference type="ARBA" id="ARBA00022962"/>
    </source>
</evidence>
<evidence type="ECO:0000256" key="2">
    <source>
        <dbReference type="ARBA" id="ARBA00006205"/>
    </source>
</evidence>
<keyword evidence="7 9" id="KW-0460">Magnesium</keyword>
<comment type="pathway">
    <text evidence="9">Cofactor biosynthesis; adenosylcobalamin biosynthesis; cob(II)yrinate a,c-diamide from precorrin-2 (aerobic route): step 9/10.</text>
</comment>
<feature type="active site" description="Nucleophile" evidence="9">
    <location>
        <position position="390"/>
    </location>
</feature>
<keyword evidence="14" id="KW-1185">Reference proteome</keyword>
<dbReference type="InterPro" id="IPR002586">
    <property type="entry name" value="CobQ/CobB/MinD/ParA_Nub-bd_dom"/>
</dbReference>
<feature type="site" description="Increases nucleophilicity of active site Cys" evidence="9">
    <location>
        <position position="495"/>
    </location>
</feature>
<evidence type="ECO:0000256" key="3">
    <source>
        <dbReference type="ARBA" id="ARBA00022573"/>
    </source>
</evidence>
<dbReference type="GO" id="GO:0009236">
    <property type="term" value="P:cobalamin biosynthetic process"/>
    <property type="evidence" value="ECO:0007669"/>
    <property type="project" value="UniProtKB-UniRule"/>
</dbReference>
<keyword evidence="6 9" id="KW-0067">ATP-binding</keyword>
<name>A0A840C154_9HYPH</name>
<feature type="domain" description="CobB/CobQ-like glutamine amidotransferase" evidence="12">
    <location>
        <begin position="308"/>
        <end position="497"/>
    </location>
</feature>
<evidence type="ECO:0000259" key="12">
    <source>
        <dbReference type="Pfam" id="PF07685"/>
    </source>
</evidence>
<evidence type="ECO:0000256" key="1">
    <source>
        <dbReference type="ARBA" id="ARBA00001946"/>
    </source>
</evidence>
<dbReference type="SUPFAM" id="SSF52540">
    <property type="entry name" value="P-loop containing nucleoside triphosphate hydrolases"/>
    <property type="match status" value="1"/>
</dbReference>
<evidence type="ECO:0000256" key="6">
    <source>
        <dbReference type="ARBA" id="ARBA00022840"/>
    </source>
</evidence>
<dbReference type="AlphaFoldDB" id="A0A840C154"/>
<keyword evidence="3 9" id="KW-0169">Cobalamin biosynthesis</keyword>
<protein>
    <recommendedName>
        <fullName evidence="9">Hydrogenobyrinate a,c-diamide synthase</fullName>
        <ecNumber evidence="9">6.3.5.9</ecNumber>
    </recommendedName>
    <alternativeName>
        <fullName evidence="9">Hydrogenobyrinic acid a,c-diamide synthase</fullName>
    </alternativeName>
</protein>
<evidence type="ECO:0000256" key="9">
    <source>
        <dbReference type="HAMAP-Rule" id="MF_00027"/>
    </source>
</evidence>
<dbReference type="GO" id="GO:0043802">
    <property type="term" value="F:hydrogenobyrinic acid a,c-diamide synthase (glutamine-hydrolysing) activity"/>
    <property type="evidence" value="ECO:0007669"/>
    <property type="project" value="UniProtKB-UniRule"/>
</dbReference>
<comment type="domain">
    <text evidence="9">Comprises of two domains. The C-terminal domain contains the binding site for glutamine and catalyzes the hydrolysis of this substrate to glutamate and ammonia. The N-terminal domain is anticipated to bind ATP and hydrogenobyrinate and catalyzes the ultimate synthesis of the diamide product. The ammonia produced via the glutaminase domain is probably translocated to the adjacent domain via a molecular tunnel, where it reacts with an activated intermediate.</text>
</comment>
<dbReference type="SUPFAM" id="SSF52317">
    <property type="entry name" value="Class I glutamine amidotransferase-like"/>
    <property type="match status" value="1"/>
</dbReference>
<dbReference type="NCBIfam" id="NF002204">
    <property type="entry name" value="PRK01077.1"/>
    <property type="match status" value="1"/>
</dbReference>
<organism evidence="13 14">
    <name type="scientific">Chelatococcus caeni</name>
    <dbReference type="NCBI Taxonomy" id="1348468"/>
    <lineage>
        <taxon>Bacteria</taxon>
        <taxon>Pseudomonadati</taxon>
        <taxon>Pseudomonadota</taxon>
        <taxon>Alphaproteobacteria</taxon>
        <taxon>Hyphomicrobiales</taxon>
        <taxon>Chelatococcaceae</taxon>
        <taxon>Chelatococcus</taxon>
    </lineage>
</organism>
<feature type="compositionally biased region" description="Pro residues" evidence="10">
    <location>
        <begin position="287"/>
        <end position="305"/>
    </location>
</feature>
<evidence type="ECO:0000256" key="10">
    <source>
        <dbReference type="SAM" id="MobiDB-lite"/>
    </source>
</evidence>
<evidence type="ECO:0000256" key="5">
    <source>
        <dbReference type="ARBA" id="ARBA00022741"/>
    </source>
</evidence>
<comment type="miscellaneous">
    <text evidence="9">The a and c carboxylates of hydrogenobyrinate are activated for nucleophilic attack via formation of a phosphorylated intermediate by ATP. CobB catalyzes first the amidation of the c-carboxylate, and then that of the a-carboxylate.</text>
</comment>
<dbReference type="PANTHER" id="PTHR43873">
    <property type="entry name" value="COBYRINATE A,C-DIAMIDE SYNTHASE"/>
    <property type="match status" value="1"/>
</dbReference>
<accession>A0A840C154</accession>
<reference evidence="13 14" key="1">
    <citation type="submission" date="2020-08" db="EMBL/GenBank/DDBJ databases">
        <title>Genomic Encyclopedia of Type Strains, Phase IV (KMG-IV): sequencing the most valuable type-strain genomes for metagenomic binning, comparative biology and taxonomic classification.</title>
        <authorList>
            <person name="Goeker M."/>
        </authorList>
    </citation>
    <scope>NUCLEOTIDE SEQUENCE [LARGE SCALE GENOMIC DNA]</scope>
    <source>
        <strain evidence="13 14">DSM 103737</strain>
    </source>
</reference>